<dbReference type="SUPFAM" id="SSF81321">
    <property type="entry name" value="Family A G protein-coupled receptor-like"/>
    <property type="match status" value="1"/>
</dbReference>
<accession>A0A815TC30</accession>
<feature type="transmembrane region" description="Helical" evidence="3">
    <location>
        <begin position="762"/>
        <end position="785"/>
    </location>
</feature>
<dbReference type="InterPro" id="IPR001258">
    <property type="entry name" value="NHL_repeat"/>
</dbReference>
<feature type="transmembrane region" description="Helical" evidence="3">
    <location>
        <begin position="949"/>
        <end position="974"/>
    </location>
</feature>
<evidence type="ECO:0000313" key="5">
    <source>
        <dbReference type="EMBL" id="CAF1501742.1"/>
    </source>
</evidence>
<feature type="transmembrane region" description="Helical" evidence="3">
    <location>
        <begin position="1000"/>
        <end position="1017"/>
    </location>
</feature>
<dbReference type="Pfam" id="PF01436">
    <property type="entry name" value="NHL"/>
    <property type="match status" value="1"/>
</dbReference>
<dbReference type="Gene3D" id="1.20.1070.10">
    <property type="entry name" value="Rhodopsin 7-helix transmembrane proteins"/>
    <property type="match status" value="1"/>
</dbReference>
<feature type="transmembrane region" description="Helical" evidence="3">
    <location>
        <begin position="881"/>
        <end position="899"/>
    </location>
</feature>
<dbReference type="Proteomes" id="UP000663852">
    <property type="component" value="Unassembled WGS sequence"/>
</dbReference>
<dbReference type="PROSITE" id="PS51125">
    <property type="entry name" value="NHL"/>
    <property type="match status" value="1"/>
</dbReference>
<keyword evidence="3" id="KW-0472">Membrane</keyword>
<keyword evidence="3" id="KW-1133">Transmembrane helix</keyword>
<gene>
    <name evidence="5" type="ORF">EDS130_LOCUS42673</name>
</gene>
<feature type="transmembrane region" description="Helical" evidence="3">
    <location>
        <begin position="797"/>
        <end position="821"/>
    </location>
</feature>
<dbReference type="AlphaFoldDB" id="A0A815TC30"/>
<feature type="chain" id="PRO_5032927393" evidence="4">
    <location>
        <begin position="19"/>
        <end position="1083"/>
    </location>
</feature>
<evidence type="ECO:0000256" key="4">
    <source>
        <dbReference type="SAM" id="SignalP"/>
    </source>
</evidence>
<feature type="repeat" description="NHL" evidence="2">
    <location>
        <begin position="171"/>
        <end position="210"/>
    </location>
</feature>
<name>A0A815TC30_ADIRI</name>
<comment type="caution">
    <text evidence="5">The sequence shown here is derived from an EMBL/GenBank/DDBJ whole genome shotgun (WGS) entry which is preliminary data.</text>
</comment>
<evidence type="ECO:0000256" key="3">
    <source>
        <dbReference type="SAM" id="Phobius"/>
    </source>
</evidence>
<dbReference type="EMBL" id="CAJNOJ010000638">
    <property type="protein sequence ID" value="CAF1501742.1"/>
    <property type="molecule type" value="Genomic_DNA"/>
</dbReference>
<dbReference type="InterPro" id="IPR011042">
    <property type="entry name" value="6-blade_b-propeller_TolB-like"/>
</dbReference>
<reference evidence="5" key="1">
    <citation type="submission" date="2021-02" db="EMBL/GenBank/DDBJ databases">
        <authorList>
            <person name="Nowell W R."/>
        </authorList>
    </citation>
    <scope>NUCLEOTIDE SEQUENCE</scope>
</reference>
<sequence length="1083" mass="123990">MVFILNVFILINGISVLSFNRPKLCPTVKWNPAGFRLPALLPKDYIFSILFIDKNNTIYTGAEEDGKILVWPKDSTHPMSSINYQSELKSASLFVSNNGDIYLSTMHKIILRWTASQNVFVHFMNTKEGCISLFIDLHNNIYCSMMLAHQVVKKSRSENDTVETTIVAGTGGVGRGETQLTSPRGIFVDTNLDLYVADWYNHRIQLFQFNEVKGKTVAGEFSYEITILLRLPTSVALDCEKYLFIAEAGFDRIIGSGPNGFRCLLGCNREEKKVSQLKWPLSFHFDMNGNLFVNDAINTRIQKFHLNKDSCGNVPSTIQAIYSSTLTHDHERFSRELYNSSEAYYYEVIEVNVSKSDFYILTGDSSIGLYGFIYKDHFHRFDPLKDLIAWCGKPDYKDQFKFTLELQMNTKYILVVTTYYRNVTGPFSIIIFGSNIVHLQRMNIEPVIQSTYRSALTQNHRTYFRDPCQRLNKVNYEAIQVNVTENGFYTFLSRGDGVKGLPTITSYIYEHDFYPSIPFGNLISEEDKSCSRNGDIITVRLMPNIQYVLVVTTCNSNVTTDFIVQVSGRSAVSLERVDPSPDIHRNYSSNLTINSQTYAKDCTNSQYYYETIRMTVSKNGYYTLLTGGYYTLSPGEYNATVTFMYENQFDPLNPRKKKLTSIMYHECIGKIRDEFTAKLQANTTYILVITTLKPRTSIAFSIVIYGSANFTFERFIDDSTDCYIGDPCNPQVNSIGLTLDDILRAAVKQNITIHNQPFGIKMSAAVTIIMFIAGIISCLCSIITFQNETLRKVGCGLYLLASSITSFLTITMFTIKFWFVLVTQMNTNIHLSIHQGGCKSIETLLKFFFYWDAWLNACVAVERGINVYQGINFNKEKSKRFARWILLILPFVIIVSIIHEPLYHQVLDYDKKEKSLYVAYIDTPEDFVTSRDIWCQASYSQSVRDYNTFILFIHLLGPFIANLSSALFIITGSARRRAEAQKRQTFKEYIREQWKEHKQLVISPTILFVLTTPRLIISLLLTCLKISDYIWLCLSAYFISFLPSILIFIIFVIPSTLYRNTFKESIARARICGKQRSSTTLEG</sequence>
<dbReference type="CDD" id="cd05819">
    <property type="entry name" value="NHL"/>
    <property type="match status" value="1"/>
</dbReference>
<protein>
    <submittedName>
        <fullName evidence="5">Uncharacterized protein</fullName>
    </submittedName>
</protein>
<dbReference type="SUPFAM" id="SSF101898">
    <property type="entry name" value="NHL repeat"/>
    <property type="match status" value="1"/>
</dbReference>
<evidence type="ECO:0000256" key="1">
    <source>
        <dbReference type="ARBA" id="ARBA00022737"/>
    </source>
</evidence>
<keyword evidence="3" id="KW-0812">Transmembrane</keyword>
<feature type="transmembrane region" description="Helical" evidence="3">
    <location>
        <begin position="1029"/>
        <end position="1053"/>
    </location>
</feature>
<proteinExistence type="predicted"/>
<keyword evidence="4" id="KW-0732">Signal</keyword>
<dbReference type="Gene3D" id="2.120.10.30">
    <property type="entry name" value="TolB, C-terminal domain"/>
    <property type="match status" value="1"/>
</dbReference>
<evidence type="ECO:0000256" key="2">
    <source>
        <dbReference type="PROSITE-ProRule" id="PRU00504"/>
    </source>
</evidence>
<keyword evidence="1" id="KW-0677">Repeat</keyword>
<feature type="signal peptide" evidence="4">
    <location>
        <begin position="1"/>
        <end position="18"/>
    </location>
</feature>
<dbReference type="OrthoDB" id="412369at2759"/>
<evidence type="ECO:0000313" key="6">
    <source>
        <dbReference type="Proteomes" id="UP000663852"/>
    </source>
</evidence>
<organism evidence="5 6">
    <name type="scientific">Adineta ricciae</name>
    <name type="common">Rotifer</name>
    <dbReference type="NCBI Taxonomy" id="249248"/>
    <lineage>
        <taxon>Eukaryota</taxon>
        <taxon>Metazoa</taxon>
        <taxon>Spiralia</taxon>
        <taxon>Gnathifera</taxon>
        <taxon>Rotifera</taxon>
        <taxon>Eurotatoria</taxon>
        <taxon>Bdelloidea</taxon>
        <taxon>Adinetida</taxon>
        <taxon>Adinetidae</taxon>
        <taxon>Adineta</taxon>
    </lineage>
</organism>